<feature type="transmembrane region" description="Helical" evidence="2">
    <location>
        <begin position="264"/>
        <end position="285"/>
    </location>
</feature>
<feature type="region of interest" description="Disordered" evidence="1">
    <location>
        <begin position="84"/>
        <end position="127"/>
    </location>
</feature>
<name>A0A918HGF6_9ACTN</name>
<evidence type="ECO:0000313" key="3">
    <source>
        <dbReference type="EMBL" id="GGT62739.1"/>
    </source>
</evidence>
<accession>A0A918HGF6</accession>
<evidence type="ECO:0000256" key="2">
    <source>
        <dbReference type="SAM" id="Phobius"/>
    </source>
</evidence>
<dbReference type="RefSeq" id="WP_189205241.1">
    <property type="nucleotide sequence ID" value="NZ_BMQQ01000042.1"/>
</dbReference>
<organism evidence="3 4">
    <name type="scientific">Streptomyces purpureus</name>
    <dbReference type="NCBI Taxonomy" id="1951"/>
    <lineage>
        <taxon>Bacteria</taxon>
        <taxon>Bacillati</taxon>
        <taxon>Actinomycetota</taxon>
        <taxon>Actinomycetes</taxon>
        <taxon>Kitasatosporales</taxon>
        <taxon>Streptomycetaceae</taxon>
        <taxon>Streptomyces</taxon>
    </lineage>
</organism>
<dbReference type="Proteomes" id="UP000619486">
    <property type="component" value="Unassembled WGS sequence"/>
</dbReference>
<dbReference type="AlphaFoldDB" id="A0A918HGF6"/>
<keyword evidence="2" id="KW-1133">Transmembrane helix</keyword>
<reference evidence="3" key="1">
    <citation type="journal article" date="2014" name="Int. J. Syst. Evol. Microbiol.">
        <title>Complete genome sequence of Corynebacterium casei LMG S-19264T (=DSM 44701T), isolated from a smear-ripened cheese.</title>
        <authorList>
            <consortium name="US DOE Joint Genome Institute (JGI-PGF)"/>
            <person name="Walter F."/>
            <person name="Albersmeier A."/>
            <person name="Kalinowski J."/>
            <person name="Ruckert C."/>
        </authorList>
    </citation>
    <scope>NUCLEOTIDE SEQUENCE</scope>
    <source>
        <strain evidence="3">JCM 3172</strain>
    </source>
</reference>
<evidence type="ECO:0000256" key="1">
    <source>
        <dbReference type="SAM" id="MobiDB-lite"/>
    </source>
</evidence>
<gene>
    <name evidence="3" type="ORF">GCM10014713_65150</name>
</gene>
<dbReference type="EMBL" id="BMQQ01000042">
    <property type="protein sequence ID" value="GGT62739.1"/>
    <property type="molecule type" value="Genomic_DNA"/>
</dbReference>
<sequence>MSIISSIPVLLGDRGAELRADSGGLLLRRPHEEVRIPFAAVAHVHADGRVVAVELTAPAGMEPTVYRIDGVSRASATVFQEAVNSSLPQRPADQDPVDGSTLVTLTPRDDVDAGREADDEEEDTEPLQPAEFVIRCTMAAVGLGLLALAAGVVIAGDHVSRALAVLLLGGSGLAIGRAAIRTVAILWNEWYLPRHGITVEAQPLLIHGEVAYGYTATDGKLRPAPGSGGVRGETYHVAYHLKHPARVVACKSLGAVFTWLPMPLILVTVTVLIGWGTLALALPAFR</sequence>
<comment type="caution">
    <text evidence="3">The sequence shown here is derived from an EMBL/GenBank/DDBJ whole genome shotgun (WGS) entry which is preliminary data.</text>
</comment>
<evidence type="ECO:0000313" key="4">
    <source>
        <dbReference type="Proteomes" id="UP000619486"/>
    </source>
</evidence>
<feature type="compositionally biased region" description="Basic and acidic residues" evidence="1">
    <location>
        <begin position="107"/>
        <end position="116"/>
    </location>
</feature>
<proteinExistence type="predicted"/>
<reference evidence="3" key="2">
    <citation type="submission" date="2020-09" db="EMBL/GenBank/DDBJ databases">
        <authorList>
            <person name="Sun Q."/>
            <person name="Ohkuma M."/>
        </authorList>
    </citation>
    <scope>NUCLEOTIDE SEQUENCE</scope>
    <source>
        <strain evidence="3">JCM 3172</strain>
    </source>
</reference>
<protein>
    <submittedName>
        <fullName evidence="3">Uncharacterized protein</fullName>
    </submittedName>
</protein>
<keyword evidence="2" id="KW-0812">Transmembrane</keyword>
<keyword evidence="2" id="KW-0472">Membrane</keyword>
<feature type="transmembrane region" description="Helical" evidence="2">
    <location>
        <begin position="162"/>
        <end position="187"/>
    </location>
</feature>
<feature type="transmembrane region" description="Helical" evidence="2">
    <location>
        <begin position="132"/>
        <end position="155"/>
    </location>
</feature>
<keyword evidence="4" id="KW-1185">Reference proteome</keyword>